<proteinExistence type="predicted"/>
<dbReference type="EMBL" id="GGEC01092702">
    <property type="protein sequence ID" value="MBX73186.1"/>
    <property type="molecule type" value="Transcribed_RNA"/>
</dbReference>
<accession>A0A2P2R1P6</accession>
<organism evidence="1">
    <name type="scientific">Rhizophora mucronata</name>
    <name type="common">Asiatic mangrove</name>
    <dbReference type="NCBI Taxonomy" id="61149"/>
    <lineage>
        <taxon>Eukaryota</taxon>
        <taxon>Viridiplantae</taxon>
        <taxon>Streptophyta</taxon>
        <taxon>Embryophyta</taxon>
        <taxon>Tracheophyta</taxon>
        <taxon>Spermatophyta</taxon>
        <taxon>Magnoliopsida</taxon>
        <taxon>eudicotyledons</taxon>
        <taxon>Gunneridae</taxon>
        <taxon>Pentapetalae</taxon>
        <taxon>rosids</taxon>
        <taxon>fabids</taxon>
        <taxon>Malpighiales</taxon>
        <taxon>Rhizophoraceae</taxon>
        <taxon>Rhizophora</taxon>
    </lineage>
</organism>
<dbReference type="AlphaFoldDB" id="A0A2P2R1P6"/>
<protein>
    <submittedName>
        <fullName evidence="1">Uncharacterized protein</fullName>
    </submittedName>
</protein>
<reference evidence="1" key="1">
    <citation type="submission" date="2018-02" db="EMBL/GenBank/DDBJ databases">
        <title>Rhizophora mucronata_Transcriptome.</title>
        <authorList>
            <person name="Meera S.P."/>
            <person name="Sreeshan A."/>
            <person name="Augustine A."/>
        </authorList>
    </citation>
    <scope>NUCLEOTIDE SEQUENCE</scope>
    <source>
        <tissue evidence="1">Leaf</tissue>
    </source>
</reference>
<evidence type="ECO:0000313" key="1">
    <source>
        <dbReference type="EMBL" id="MBX73186.1"/>
    </source>
</evidence>
<sequence>MPLPTGQKKRENHDSSLLGILQNFRSLHYDC</sequence>
<name>A0A2P2R1P6_RHIMU</name>